<dbReference type="Proteomes" id="UP001305498">
    <property type="component" value="Chromosome"/>
</dbReference>
<organism evidence="2 3">
    <name type="scientific">Microbacterium betulae</name>
    <dbReference type="NCBI Taxonomy" id="2981139"/>
    <lineage>
        <taxon>Bacteria</taxon>
        <taxon>Bacillati</taxon>
        <taxon>Actinomycetota</taxon>
        <taxon>Actinomycetes</taxon>
        <taxon>Micrococcales</taxon>
        <taxon>Microbacteriaceae</taxon>
        <taxon>Microbacterium</taxon>
    </lineage>
</organism>
<evidence type="ECO:0000256" key="1">
    <source>
        <dbReference type="SAM" id="MobiDB-lite"/>
    </source>
</evidence>
<gene>
    <name evidence="2" type="ORF">N8K70_10470</name>
</gene>
<protein>
    <recommendedName>
        <fullName evidence="4">Protein ImuA</fullName>
    </recommendedName>
</protein>
<keyword evidence="3" id="KW-1185">Reference proteome</keyword>
<feature type="compositionally biased region" description="Basic and acidic residues" evidence="1">
    <location>
        <begin position="219"/>
        <end position="232"/>
    </location>
</feature>
<dbReference type="EMBL" id="CP118157">
    <property type="protein sequence ID" value="WOF21808.1"/>
    <property type="molecule type" value="Genomic_DNA"/>
</dbReference>
<dbReference type="RefSeq" id="WP_317138286.1">
    <property type="nucleotide sequence ID" value="NZ_CP118157.1"/>
</dbReference>
<evidence type="ECO:0000313" key="2">
    <source>
        <dbReference type="EMBL" id="WOF21808.1"/>
    </source>
</evidence>
<name>A0AA97FF84_9MICO</name>
<dbReference type="KEGG" id="mbet:N8K70_10470"/>
<feature type="region of interest" description="Disordered" evidence="1">
    <location>
        <begin position="182"/>
        <end position="232"/>
    </location>
</feature>
<accession>A0AA97FF84</accession>
<dbReference type="AlphaFoldDB" id="A0AA97FF84"/>
<sequence>MALPVEVLRLQTEISRMQRASAQVRALPVHDALASLFPEGGLRPGAVYTLDPSTSLLLALLAEPSRAGSWCAVVGMPDFSAEAAESSGVDLSRFALVPDPGDRWLSAVSAIAEVFPVVAVRPPGVPRDAEIARLTARLRDRGGVLLVAGRWPQAEATLHLEDPVWSGLGQGHGMLSSRTVTVSASGRRSPVPKRVRVQLPGPHGAPVAAPRPAPVPVEQARRADRRGLAAVE</sequence>
<evidence type="ECO:0008006" key="4">
    <source>
        <dbReference type="Google" id="ProtNLM"/>
    </source>
</evidence>
<proteinExistence type="predicted"/>
<evidence type="ECO:0000313" key="3">
    <source>
        <dbReference type="Proteomes" id="UP001305498"/>
    </source>
</evidence>
<reference evidence="2 3" key="1">
    <citation type="submission" date="2023-02" db="EMBL/GenBank/DDBJ databases">
        <title>Microbacterium betulae sp. nov., isolated from birch wood.</title>
        <authorList>
            <person name="Pasciak M."/>
            <person name="Pawlik K.J."/>
            <person name="Martynowski D."/>
            <person name="Laczmanski L."/>
            <person name="Ciekot J."/>
            <person name="Szponar B."/>
            <person name="Wojcik-Fatla A."/>
            <person name="Mackiewicz B."/>
            <person name="Farian E."/>
            <person name="Cholewa G."/>
            <person name="Cholewa A."/>
            <person name="Dutkiewicz J."/>
        </authorList>
    </citation>
    <scope>NUCLEOTIDE SEQUENCE [LARGE SCALE GENOMIC DNA]</scope>
    <source>
        <strain evidence="2 3">AB</strain>
    </source>
</reference>